<comment type="caution">
    <text evidence="1">The sequence shown here is derived from an EMBL/GenBank/DDBJ whole genome shotgun (WGS) entry which is preliminary data.</text>
</comment>
<dbReference type="EMBL" id="JAIXMP010000011">
    <property type="protein sequence ID" value="KAI9265093.1"/>
    <property type="molecule type" value="Genomic_DNA"/>
</dbReference>
<organism evidence="1 2">
    <name type="scientific">Phascolomyces articulosus</name>
    <dbReference type="NCBI Taxonomy" id="60185"/>
    <lineage>
        <taxon>Eukaryota</taxon>
        <taxon>Fungi</taxon>
        <taxon>Fungi incertae sedis</taxon>
        <taxon>Mucoromycota</taxon>
        <taxon>Mucoromycotina</taxon>
        <taxon>Mucoromycetes</taxon>
        <taxon>Mucorales</taxon>
        <taxon>Lichtheimiaceae</taxon>
        <taxon>Phascolomyces</taxon>
    </lineage>
</organism>
<proteinExistence type="predicted"/>
<accession>A0AAD5KC69</accession>
<keyword evidence="2" id="KW-1185">Reference proteome</keyword>
<sequence length="100" mass="11734">MYQRVYDETVSRGNRDLITNGGQMFKILVLTTMNAETVQHCFDKDFLSKLWFGTEYGDAEEAEFERQDAVEDGILFGLNFSETEYEPFIDPEFERNPTER</sequence>
<evidence type="ECO:0000313" key="1">
    <source>
        <dbReference type="EMBL" id="KAI9265093.1"/>
    </source>
</evidence>
<dbReference type="AlphaFoldDB" id="A0AAD5KC69"/>
<name>A0AAD5KC69_9FUNG</name>
<evidence type="ECO:0000313" key="2">
    <source>
        <dbReference type="Proteomes" id="UP001209540"/>
    </source>
</evidence>
<reference evidence="1" key="2">
    <citation type="submission" date="2023-02" db="EMBL/GenBank/DDBJ databases">
        <authorList>
            <consortium name="DOE Joint Genome Institute"/>
            <person name="Mondo S.J."/>
            <person name="Chang Y."/>
            <person name="Wang Y."/>
            <person name="Ahrendt S."/>
            <person name="Andreopoulos W."/>
            <person name="Barry K."/>
            <person name="Beard J."/>
            <person name="Benny G.L."/>
            <person name="Blankenship S."/>
            <person name="Bonito G."/>
            <person name="Cuomo C."/>
            <person name="Desiro A."/>
            <person name="Gervers K.A."/>
            <person name="Hundley H."/>
            <person name="Kuo A."/>
            <person name="LaButti K."/>
            <person name="Lang B.F."/>
            <person name="Lipzen A."/>
            <person name="O'Donnell K."/>
            <person name="Pangilinan J."/>
            <person name="Reynolds N."/>
            <person name="Sandor L."/>
            <person name="Smith M.W."/>
            <person name="Tsang A."/>
            <person name="Grigoriev I.V."/>
            <person name="Stajich J.E."/>
            <person name="Spatafora J.W."/>
        </authorList>
    </citation>
    <scope>NUCLEOTIDE SEQUENCE</scope>
    <source>
        <strain evidence="1">RSA 2281</strain>
    </source>
</reference>
<protein>
    <submittedName>
        <fullName evidence="1">Uncharacterized protein</fullName>
    </submittedName>
</protein>
<gene>
    <name evidence="1" type="ORF">BDA99DRAFT_536583</name>
</gene>
<reference evidence="1" key="1">
    <citation type="journal article" date="2022" name="IScience">
        <title>Evolution of zygomycete secretomes and the origins of terrestrial fungal ecologies.</title>
        <authorList>
            <person name="Chang Y."/>
            <person name="Wang Y."/>
            <person name="Mondo S."/>
            <person name="Ahrendt S."/>
            <person name="Andreopoulos W."/>
            <person name="Barry K."/>
            <person name="Beard J."/>
            <person name="Benny G.L."/>
            <person name="Blankenship S."/>
            <person name="Bonito G."/>
            <person name="Cuomo C."/>
            <person name="Desiro A."/>
            <person name="Gervers K.A."/>
            <person name="Hundley H."/>
            <person name="Kuo A."/>
            <person name="LaButti K."/>
            <person name="Lang B.F."/>
            <person name="Lipzen A."/>
            <person name="O'Donnell K."/>
            <person name="Pangilinan J."/>
            <person name="Reynolds N."/>
            <person name="Sandor L."/>
            <person name="Smith M.E."/>
            <person name="Tsang A."/>
            <person name="Grigoriev I.V."/>
            <person name="Stajich J.E."/>
            <person name="Spatafora J.W."/>
        </authorList>
    </citation>
    <scope>NUCLEOTIDE SEQUENCE</scope>
    <source>
        <strain evidence="1">RSA 2281</strain>
    </source>
</reference>
<dbReference type="Proteomes" id="UP001209540">
    <property type="component" value="Unassembled WGS sequence"/>
</dbReference>